<keyword evidence="1" id="KW-0175">Coiled coil</keyword>
<evidence type="ECO:0000256" key="1">
    <source>
        <dbReference type="SAM" id="Coils"/>
    </source>
</evidence>
<dbReference type="EMBL" id="QVIA01000012">
    <property type="protein sequence ID" value="RGC31512.1"/>
    <property type="molecule type" value="Genomic_DNA"/>
</dbReference>
<gene>
    <name evidence="2" type="ORF">DWX41_11855</name>
</gene>
<dbReference type="Gene3D" id="3.40.50.300">
    <property type="entry name" value="P-loop containing nucleotide triphosphate hydrolases"/>
    <property type="match status" value="1"/>
</dbReference>
<comment type="caution">
    <text evidence="2">The sequence shown here is derived from an EMBL/GenBank/DDBJ whole genome shotgun (WGS) entry which is preliminary data.</text>
</comment>
<accession>A0A3E2WV59</accession>
<dbReference type="InterPro" id="IPR027417">
    <property type="entry name" value="P-loop_NTPase"/>
</dbReference>
<evidence type="ECO:0008006" key="4">
    <source>
        <dbReference type="Google" id="ProtNLM"/>
    </source>
</evidence>
<dbReference type="RefSeq" id="WP_117440902.1">
    <property type="nucleotide sequence ID" value="NZ_QVIA01000012.1"/>
</dbReference>
<evidence type="ECO:0000313" key="3">
    <source>
        <dbReference type="Proteomes" id="UP000261111"/>
    </source>
</evidence>
<proteinExistence type="predicted"/>
<feature type="coiled-coil region" evidence="1">
    <location>
        <begin position="404"/>
        <end position="549"/>
    </location>
</feature>
<reference evidence="2 3" key="1">
    <citation type="submission" date="2018-08" db="EMBL/GenBank/DDBJ databases">
        <title>A genome reference for cultivated species of the human gut microbiota.</title>
        <authorList>
            <person name="Zou Y."/>
            <person name="Xue W."/>
            <person name="Luo G."/>
        </authorList>
    </citation>
    <scope>NUCLEOTIDE SEQUENCE [LARGE SCALE GENOMIC DNA]</scope>
    <source>
        <strain evidence="2 3">AF19-21</strain>
    </source>
</reference>
<name>A0A3E2WV59_9FIRM</name>
<dbReference type="AlphaFoldDB" id="A0A3E2WV59"/>
<organism evidence="2 3">
    <name type="scientific">Hungatella hathewayi</name>
    <dbReference type="NCBI Taxonomy" id="154046"/>
    <lineage>
        <taxon>Bacteria</taxon>
        <taxon>Bacillati</taxon>
        <taxon>Bacillota</taxon>
        <taxon>Clostridia</taxon>
        <taxon>Lachnospirales</taxon>
        <taxon>Lachnospiraceae</taxon>
        <taxon>Hungatella</taxon>
    </lineage>
</organism>
<evidence type="ECO:0000313" key="2">
    <source>
        <dbReference type="EMBL" id="RGC31512.1"/>
    </source>
</evidence>
<sequence>MATVKIKRLTLTDFKGVRKGEYDFSNNTKISAANGLGKTTIATAWYWLTMDKDYDLKSNPNVRPNGMEECIPRVDAVLDIDGKEITVTKQQKTIKSKPDSKGIIKVTSSNIYEINSVPKTERDFREYLEDEGINWELFLALSHPNVFTGQKATDMRKILFKMASAKSDLDIANMKSDTIDIAALLSQGYKLEEIEAMHKASKKKAEAQVRDIPNQIIGMEKSKVDYDSAELELQKSGIEELIAEKENMLSDAESTLSKHQELTDKIMELKFQMNSIQQQAQDKLNAERRSIQNKIDIAEKDFHTAVQRHNMIELDIKRLGDYIKRMDQERAELGKEYNRNVNKKFDDSEWTFPKDSTLCPTCGRAYDSKKIESLRSEFEARKNKAAEDFDKRRQDTLNELISRGNELKRESAEKAKELEAKKAELEQIKADKIRFNKEQTEATKKLSELPERIDLSGNQEYEMLENQAARLEEILSSMNDGATYHSSLKNELDSFRRDLSEVEKQIAVAGRNIEIDEQIADLQKKQREYEQAKADSEKILDQLDTLSKRKNELLVDEINQHFGIVKWKLFDYRKNSKYVECCVPMIYDEKSGIYKEFWNSMNTGRQIQAQLDICNSMQKFFNMNCPVLLDGAEAINNIYLPKMDCQLITLAVSEDEELRFVYGEVD</sequence>
<dbReference type="SUPFAM" id="SSF52540">
    <property type="entry name" value="P-loop containing nucleoside triphosphate hydrolases"/>
    <property type="match status" value="1"/>
</dbReference>
<protein>
    <recommendedName>
        <fullName evidence="4">Rad50/SbcC-type AAA domain-containing protein</fullName>
    </recommendedName>
</protein>
<dbReference type="Proteomes" id="UP000261111">
    <property type="component" value="Unassembled WGS sequence"/>
</dbReference>
<feature type="coiled-coil region" evidence="1">
    <location>
        <begin position="228"/>
        <end position="301"/>
    </location>
</feature>